<dbReference type="Proteomes" id="UP000002255">
    <property type="component" value="Chromosome"/>
</dbReference>
<evidence type="ECO:0000256" key="2">
    <source>
        <dbReference type="SAM" id="MobiDB-lite"/>
    </source>
</evidence>
<reference evidence="5" key="1">
    <citation type="submission" date="2009-11" db="EMBL/GenBank/DDBJ databases">
        <title>The complete chromosome of Xylanimonas cellulosilytica DSM 15894.</title>
        <authorList>
            <consortium name="US DOE Joint Genome Institute (JGI-PGF)"/>
            <person name="Lucas S."/>
            <person name="Copeland A."/>
            <person name="Lapidus A."/>
            <person name="Glavina del Rio T."/>
            <person name="Dalin E."/>
            <person name="Tice H."/>
            <person name="Bruce D."/>
            <person name="Goodwin L."/>
            <person name="Pitluck S."/>
            <person name="Kyrpides N."/>
            <person name="Mavromatis K."/>
            <person name="Ivanova N."/>
            <person name="Mikhailova N."/>
            <person name="Foster B."/>
            <person name="Clum A."/>
            <person name="Brettin T."/>
            <person name="Detter J.C."/>
            <person name="Han C."/>
            <person name="Larimer F."/>
            <person name="Land M."/>
            <person name="Hauser L."/>
            <person name="Markowitz V."/>
            <person name="Cheng J.F."/>
            <person name="Hugenholtz P."/>
            <person name="Woyke T."/>
            <person name="Wu D."/>
            <person name="Gehrich-Schroeter G."/>
            <person name="Schneider S."/>
            <person name="Pukall S.R."/>
            <person name="Klenk H.P."/>
            <person name="Eisen J.A."/>
        </authorList>
    </citation>
    <scope>NUCLEOTIDE SEQUENCE [LARGE SCALE GENOMIC DNA]</scope>
    <source>
        <strain evidence="5">DSM 15894 / CECT 5975 / LMG 20990 / XIL07</strain>
    </source>
</reference>
<dbReference type="InterPro" id="IPR045857">
    <property type="entry name" value="O16G_dom_2"/>
</dbReference>
<dbReference type="eggNOG" id="COG0366">
    <property type="taxonomic scope" value="Bacteria"/>
</dbReference>
<dbReference type="Gene3D" id="3.90.400.10">
    <property type="entry name" value="Oligo-1,6-glucosidase, Domain 2"/>
    <property type="match status" value="1"/>
</dbReference>
<organism evidence="4 5">
    <name type="scientific">Xylanimonas cellulosilytica (strain DSM 15894 / JCM 12276 / CECT 5975 / KCTC 9989 / LMG 20990 / NBRC 107835 / XIL07)</name>
    <dbReference type="NCBI Taxonomy" id="446471"/>
    <lineage>
        <taxon>Bacteria</taxon>
        <taxon>Bacillati</taxon>
        <taxon>Actinomycetota</taxon>
        <taxon>Actinomycetes</taxon>
        <taxon>Micrococcales</taxon>
        <taxon>Promicromonosporaceae</taxon>
        <taxon>Xylanimonas</taxon>
    </lineage>
</organism>
<dbReference type="EMBL" id="CP001821">
    <property type="protein sequence ID" value="ACZ31176.1"/>
    <property type="molecule type" value="Genomic_DNA"/>
</dbReference>
<accession>D1BUG3</accession>
<dbReference type="SUPFAM" id="SSF51445">
    <property type="entry name" value="(Trans)glycosidases"/>
    <property type="match status" value="1"/>
</dbReference>
<dbReference type="PANTHER" id="PTHR10357">
    <property type="entry name" value="ALPHA-AMYLASE FAMILY MEMBER"/>
    <property type="match status" value="1"/>
</dbReference>
<dbReference type="OrthoDB" id="9043248at2"/>
<dbReference type="HOGENOM" id="CLU_006462_2_3_11"/>
<feature type="region of interest" description="Disordered" evidence="2">
    <location>
        <begin position="513"/>
        <end position="534"/>
    </location>
</feature>
<dbReference type="GO" id="GO:0009313">
    <property type="term" value="P:oligosaccharide catabolic process"/>
    <property type="evidence" value="ECO:0007669"/>
    <property type="project" value="TreeGrafter"/>
</dbReference>
<dbReference type="Pfam" id="PF00128">
    <property type="entry name" value="Alpha-amylase"/>
    <property type="match status" value="1"/>
</dbReference>
<dbReference type="InterPro" id="IPR017853">
    <property type="entry name" value="GH"/>
</dbReference>
<evidence type="ECO:0000256" key="1">
    <source>
        <dbReference type="ARBA" id="ARBA00008061"/>
    </source>
</evidence>
<reference evidence="4 5" key="2">
    <citation type="journal article" date="2010" name="Stand. Genomic Sci.">
        <title>Complete genome sequence of Xylanimonas cellulosilytica type strain (XIL07).</title>
        <authorList>
            <person name="Foster B."/>
            <person name="Pukall R."/>
            <person name="Abt B."/>
            <person name="Nolan M."/>
            <person name="Glavina Del Rio T."/>
            <person name="Chen F."/>
            <person name="Lucas S."/>
            <person name="Tice H."/>
            <person name="Pitluck S."/>
            <person name="Cheng J.-F."/>
            <person name="Chertkov O."/>
            <person name="Brettin T."/>
            <person name="Han C."/>
            <person name="Detter J.C."/>
            <person name="Bruce D."/>
            <person name="Goodwin L."/>
            <person name="Ivanova N."/>
            <person name="Mavromatis K."/>
            <person name="Pati A."/>
            <person name="Mikhailova N."/>
            <person name="Chen A."/>
            <person name="Palaniappan K."/>
            <person name="Land M."/>
            <person name="Hauser L."/>
            <person name="Chang Y.-J."/>
            <person name="Jeffries C.D."/>
            <person name="Chain P."/>
            <person name="Rohde M."/>
            <person name="Goeker M."/>
            <person name="Bristow J."/>
            <person name="Eisen J.A."/>
            <person name="Markowitz V."/>
            <person name="Hugenholtz P."/>
            <person name="Kyrpides N.C."/>
            <person name="Klenk H.-P."/>
            <person name="Lapidus A."/>
        </authorList>
    </citation>
    <scope>NUCLEOTIDE SEQUENCE [LARGE SCALE GENOMIC DNA]</scope>
    <source>
        <strain evidence="5">DSM 15894 / CECT 5975 / LMG 20990 / XIL07</strain>
    </source>
</reference>
<sequence>MTAPWWRDAVVYQIYPRSFADSDGDGVGDLAGIRARLTHVRDLGADAIWLTPWYPSDGADGGYDVADYRSIDPVLGTLADAEALIHEARELGLRTIIDIVPNHVAASHPWFAEALAAGPGSSARDRFFFRPGRGAHGEEPPNDWQSSFGGPAWRRVTEPDGRPGEWYLHLFAPEQVDLDWSNADVRREFEDVLRFWLRRGVAGIRVDSATMIVKDPALPPVGANPGPGEHPYVDRDDVHEIYRAWRRVVDEESGGEAALVGEVWLGDADRLVAYLRPDEMQTAFNFDFMAQPWDATAMRASITRTLESHRQVGAPPTWVLSNHDVTRPVTRFGRADSAFDPGARRHGVPTDLARGERRARAAALLVAALPGSLYLYQGDELGLPEVESLTPPQRRDPIFAQTDGQDPGRDGCRIPLPWTAEGSSLGFGPEGGADPWLPQPTGWGTYAVAAEAVDPGSTLSLYRSCLAVRRTVVRHLDDLTWIDGLGADVLAFRRGTDFACLVNLGADPVPLPAGEPHLSSGPLTGDGELPPDTAAWVRLPSP</sequence>
<protein>
    <submittedName>
        <fullName evidence="4">Alpha amylase catalytic region</fullName>
    </submittedName>
</protein>
<name>D1BUG3_XYLCX</name>
<evidence type="ECO:0000313" key="4">
    <source>
        <dbReference type="EMBL" id="ACZ31176.1"/>
    </source>
</evidence>
<proteinExistence type="inferred from homology"/>
<evidence type="ECO:0000259" key="3">
    <source>
        <dbReference type="SMART" id="SM00642"/>
    </source>
</evidence>
<dbReference type="Gene3D" id="3.20.20.80">
    <property type="entry name" value="Glycosidases"/>
    <property type="match status" value="1"/>
</dbReference>
<evidence type="ECO:0000313" key="5">
    <source>
        <dbReference type="Proteomes" id="UP000002255"/>
    </source>
</evidence>
<keyword evidence="5" id="KW-1185">Reference proteome</keyword>
<comment type="similarity">
    <text evidence="1">Belongs to the glycosyl hydrolase 13 family.</text>
</comment>
<dbReference type="InterPro" id="IPR006047">
    <property type="entry name" value="GH13_cat_dom"/>
</dbReference>
<dbReference type="PANTHER" id="PTHR10357:SF179">
    <property type="entry name" value="NEUTRAL AND BASIC AMINO ACID TRANSPORT PROTEIN RBAT"/>
    <property type="match status" value="1"/>
</dbReference>
<dbReference type="SMART" id="SM00642">
    <property type="entry name" value="Aamy"/>
    <property type="match status" value="1"/>
</dbReference>
<dbReference type="CDD" id="cd11332">
    <property type="entry name" value="AmyAc_OligoGlu_TS"/>
    <property type="match status" value="1"/>
</dbReference>
<gene>
    <name evidence="4" type="ordered locus">Xcel_2158</name>
</gene>
<dbReference type="KEGG" id="xce:Xcel_2158"/>
<feature type="domain" description="Glycosyl hydrolase family 13 catalytic" evidence="3">
    <location>
        <begin position="13"/>
        <end position="413"/>
    </location>
</feature>
<dbReference type="AlphaFoldDB" id="D1BUG3"/>
<dbReference type="STRING" id="446471.Xcel_2158"/>
<dbReference type="RefSeq" id="WP_012878918.1">
    <property type="nucleotide sequence ID" value="NC_013530.1"/>
</dbReference>
<dbReference type="CAZy" id="GH13">
    <property type="family name" value="Glycoside Hydrolase Family 13"/>
</dbReference>
<dbReference type="GO" id="GO:0004556">
    <property type="term" value="F:alpha-amylase activity"/>
    <property type="evidence" value="ECO:0007669"/>
    <property type="project" value="TreeGrafter"/>
</dbReference>